<organism evidence="2 3">
    <name type="scientific">Effrenium voratum</name>
    <dbReference type="NCBI Taxonomy" id="2562239"/>
    <lineage>
        <taxon>Eukaryota</taxon>
        <taxon>Sar</taxon>
        <taxon>Alveolata</taxon>
        <taxon>Dinophyceae</taxon>
        <taxon>Suessiales</taxon>
        <taxon>Symbiodiniaceae</taxon>
        <taxon>Effrenium</taxon>
    </lineage>
</organism>
<keyword evidence="1" id="KW-1133">Transmembrane helix</keyword>
<keyword evidence="3" id="KW-1185">Reference proteome</keyword>
<feature type="transmembrane region" description="Helical" evidence="1">
    <location>
        <begin position="401"/>
        <end position="428"/>
    </location>
</feature>
<gene>
    <name evidence="2" type="ORF">EVOR1521_LOCUS11603</name>
</gene>
<sequence length="525" mass="58598">MNRWCVSREDLKQFQRLVWRAVQDGYILPQERDLFDPTDCTVGPSMYTVVEQYIKPMTQAAGNVSWALLAHPEGLQCDLFITHCWAEGIFEFVEKATRSWPHGAKAAYICFLSNPQNLDVSHLIQDPAESPFAKALEAAKHVLAIPNSKVSIYTRIWCVYEAFLAHTQGKFILTAKTVKHAFWLQVLRVSFVYLASVTASTWMGSLVSQELTEQFVLPPLILTVLFGIAHLFLCNHYSRFPCITRCVVYLIAISCGVVLGLRLNTPSEIELLAAVFLFFCTGALEADRLEGKEGAQQAANLRNNFTGHLADAECSDDADKRRICAELTNSGQEEAVEEAVAVLMHMNISTPELRSTMLRTGTLGDATSLSGSFMILGMSLFFLQPCAVCIDWYLLVNIFQIHWLCIMLALGILEFLFLSLLLLCYAIWCPDRWTFAVRSQAMWFLILPAEAMTSTLHPEIIANVVAVSIFILGPCILILAILGPARMSRVPIFGAALVRLIYGRAPWKTPCAKCTKPSGTSPRRQ</sequence>
<keyword evidence="1" id="KW-0812">Transmembrane</keyword>
<dbReference type="Proteomes" id="UP001178507">
    <property type="component" value="Unassembled WGS sequence"/>
</dbReference>
<evidence type="ECO:0000313" key="2">
    <source>
        <dbReference type="EMBL" id="CAJ1384829.1"/>
    </source>
</evidence>
<evidence type="ECO:0000256" key="1">
    <source>
        <dbReference type="SAM" id="Phobius"/>
    </source>
</evidence>
<feature type="transmembrane region" description="Helical" evidence="1">
    <location>
        <begin position="246"/>
        <end position="263"/>
    </location>
</feature>
<dbReference type="AlphaFoldDB" id="A0AA36IEL3"/>
<protein>
    <submittedName>
        <fullName evidence="2">Uncharacterized protein</fullName>
    </submittedName>
</protein>
<keyword evidence="1" id="KW-0472">Membrane</keyword>
<accession>A0AA36IEL3</accession>
<feature type="transmembrane region" description="Helical" evidence="1">
    <location>
        <begin position="373"/>
        <end position="395"/>
    </location>
</feature>
<feature type="transmembrane region" description="Helical" evidence="1">
    <location>
        <begin position="460"/>
        <end position="482"/>
    </location>
</feature>
<reference evidence="2" key="1">
    <citation type="submission" date="2023-08" db="EMBL/GenBank/DDBJ databases">
        <authorList>
            <person name="Chen Y."/>
            <person name="Shah S."/>
            <person name="Dougan E. K."/>
            <person name="Thang M."/>
            <person name="Chan C."/>
        </authorList>
    </citation>
    <scope>NUCLEOTIDE SEQUENCE</scope>
</reference>
<name>A0AA36IEL3_9DINO</name>
<dbReference type="EMBL" id="CAUJNA010001158">
    <property type="protein sequence ID" value="CAJ1384829.1"/>
    <property type="molecule type" value="Genomic_DNA"/>
</dbReference>
<evidence type="ECO:0000313" key="3">
    <source>
        <dbReference type="Proteomes" id="UP001178507"/>
    </source>
</evidence>
<feature type="transmembrane region" description="Helical" evidence="1">
    <location>
        <begin position="215"/>
        <end position="234"/>
    </location>
</feature>
<feature type="transmembrane region" description="Helical" evidence="1">
    <location>
        <begin position="182"/>
        <end position="203"/>
    </location>
</feature>
<proteinExistence type="predicted"/>
<comment type="caution">
    <text evidence="2">The sequence shown here is derived from an EMBL/GenBank/DDBJ whole genome shotgun (WGS) entry which is preliminary data.</text>
</comment>